<dbReference type="GO" id="GO:0006325">
    <property type="term" value="P:chromatin organization"/>
    <property type="evidence" value="ECO:0007669"/>
    <property type="project" value="UniProtKB-KW"/>
</dbReference>
<keyword evidence="5" id="KW-0539">Nucleus</keyword>
<feature type="region of interest" description="Disordered" evidence="6">
    <location>
        <begin position="1"/>
        <end position="74"/>
    </location>
</feature>
<dbReference type="InterPro" id="IPR026541">
    <property type="entry name" value="MRG_dom"/>
</dbReference>
<dbReference type="AlphaFoldDB" id="A0A9Q0NGQ0"/>
<evidence type="ECO:0000256" key="5">
    <source>
        <dbReference type="ARBA" id="ARBA00023242"/>
    </source>
</evidence>
<dbReference type="GO" id="GO:0005634">
    <property type="term" value="C:nucleus"/>
    <property type="evidence" value="ECO:0007669"/>
    <property type="project" value="UniProtKB-SubCell"/>
</dbReference>
<reference evidence="8" key="1">
    <citation type="submission" date="2022-07" db="EMBL/GenBank/DDBJ databases">
        <authorList>
            <person name="Trinca V."/>
            <person name="Uliana J.V.C."/>
            <person name="Torres T.T."/>
            <person name="Ward R.J."/>
            <person name="Monesi N."/>
        </authorList>
    </citation>
    <scope>NUCLEOTIDE SEQUENCE</scope>
    <source>
        <strain evidence="8">HSMRA1968</strain>
        <tissue evidence="8">Whole embryos</tissue>
    </source>
</reference>
<evidence type="ECO:0000256" key="1">
    <source>
        <dbReference type="ARBA" id="ARBA00004123"/>
    </source>
</evidence>
<evidence type="ECO:0000256" key="6">
    <source>
        <dbReference type="SAM" id="MobiDB-lite"/>
    </source>
</evidence>
<dbReference type="Gene3D" id="1.10.274.30">
    <property type="entry name" value="MRG domain"/>
    <property type="match status" value="1"/>
</dbReference>
<dbReference type="Proteomes" id="UP001151699">
    <property type="component" value="Chromosome A"/>
</dbReference>
<dbReference type="EMBL" id="WJQU01000001">
    <property type="protein sequence ID" value="KAJ6649950.1"/>
    <property type="molecule type" value="Genomic_DNA"/>
</dbReference>
<evidence type="ECO:0000259" key="7">
    <source>
        <dbReference type="Pfam" id="PF05712"/>
    </source>
</evidence>
<sequence length="414" mass="47171">MFRRITRSQTICLAKPVPTETKKVQPPKKHGKKETTQSTSKPEANKIPKKSLVSEKSGLTLDTPKVGPLNGRQIPHVPLRRSARLTLKLPPPSPVIRERRNTMPVSVAKRSITLSASKYPNFDLKKTSCPFPKLPVNSNESKTIPTDIDVGNERVTRKSLRLRGLSVTKIPEKSSESDICMEKEANPKVPRRLSTHLNESTAAPIVALTPNLTKCVKRTAKPRRYTFHSGTTVSQIETSSPIHSGIINDKQKKRSTRIRVADIFFSEELKKELLKDLRDITIEKKLYEIPQKLNVADVVEKYVTTLSHRQNVIVGPNGISTDQIFTCLIEYFDLLIGRQLLYESEKEQFAWLLRDFPEESMAKIYPPIYLLRLLVQLNKLFPYSTLNAETKNFLFNELNEFTMFLSENVNVFFS</sequence>
<feature type="domain" description="MRG" evidence="7">
    <location>
        <begin position="250"/>
        <end position="414"/>
    </location>
</feature>
<comment type="caution">
    <text evidence="8">The sequence shown here is derived from an EMBL/GenBank/DDBJ whole genome shotgun (WGS) entry which is preliminary data.</text>
</comment>
<evidence type="ECO:0000256" key="3">
    <source>
        <dbReference type="ARBA" id="ARBA00023015"/>
    </source>
</evidence>
<dbReference type="GO" id="GO:0000123">
    <property type="term" value="C:histone acetyltransferase complex"/>
    <property type="evidence" value="ECO:0007669"/>
    <property type="project" value="TreeGrafter"/>
</dbReference>
<evidence type="ECO:0000256" key="4">
    <source>
        <dbReference type="ARBA" id="ARBA00023163"/>
    </source>
</evidence>
<evidence type="ECO:0000256" key="2">
    <source>
        <dbReference type="ARBA" id="ARBA00022853"/>
    </source>
</evidence>
<keyword evidence="4" id="KW-0804">Transcription</keyword>
<gene>
    <name evidence="8" type="primary">MRG15</name>
    <name evidence="8" type="ORF">Bhyg_05193</name>
</gene>
<dbReference type="PANTHER" id="PTHR10880:SF15">
    <property type="entry name" value="MSL COMPLEX SUBUNIT 3"/>
    <property type="match status" value="1"/>
</dbReference>
<dbReference type="PROSITE" id="PS51640">
    <property type="entry name" value="MRG"/>
    <property type="match status" value="1"/>
</dbReference>
<protein>
    <submittedName>
        <fullName evidence="8">NuA4 complex subunit EAF3 like</fullName>
    </submittedName>
</protein>
<accession>A0A9Q0NGQ0</accession>
<dbReference type="OrthoDB" id="7149693at2759"/>
<evidence type="ECO:0000313" key="8">
    <source>
        <dbReference type="EMBL" id="KAJ6649950.1"/>
    </source>
</evidence>
<keyword evidence="2" id="KW-0156">Chromatin regulator</keyword>
<keyword evidence="3" id="KW-0805">Transcription regulation</keyword>
<dbReference type="InterPro" id="IPR008676">
    <property type="entry name" value="MRG"/>
</dbReference>
<dbReference type="InterPro" id="IPR038217">
    <property type="entry name" value="MRG_C_sf"/>
</dbReference>
<dbReference type="PANTHER" id="PTHR10880">
    <property type="entry name" value="MORTALITY FACTOR 4-LIKE PROTEIN"/>
    <property type="match status" value="1"/>
</dbReference>
<dbReference type="GO" id="GO:0006355">
    <property type="term" value="P:regulation of DNA-templated transcription"/>
    <property type="evidence" value="ECO:0007669"/>
    <property type="project" value="InterPro"/>
</dbReference>
<dbReference type="Pfam" id="PF05712">
    <property type="entry name" value="MRG"/>
    <property type="match status" value="1"/>
</dbReference>
<comment type="subcellular location">
    <subcellularLocation>
        <location evidence="1">Nucleus</location>
    </subcellularLocation>
</comment>
<keyword evidence="9" id="KW-1185">Reference proteome</keyword>
<organism evidence="8 9">
    <name type="scientific">Pseudolycoriella hygida</name>
    <dbReference type="NCBI Taxonomy" id="35572"/>
    <lineage>
        <taxon>Eukaryota</taxon>
        <taxon>Metazoa</taxon>
        <taxon>Ecdysozoa</taxon>
        <taxon>Arthropoda</taxon>
        <taxon>Hexapoda</taxon>
        <taxon>Insecta</taxon>
        <taxon>Pterygota</taxon>
        <taxon>Neoptera</taxon>
        <taxon>Endopterygota</taxon>
        <taxon>Diptera</taxon>
        <taxon>Nematocera</taxon>
        <taxon>Sciaroidea</taxon>
        <taxon>Sciaridae</taxon>
        <taxon>Pseudolycoriella</taxon>
    </lineage>
</organism>
<evidence type="ECO:0000313" key="9">
    <source>
        <dbReference type="Proteomes" id="UP001151699"/>
    </source>
</evidence>
<name>A0A9Q0NGQ0_9DIPT</name>
<proteinExistence type="predicted"/>